<keyword evidence="2" id="KW-0238">DNA-binding</keyword>
<keyword evidence="1" id="KW-0805">Transcription regulation</keyword>
<feature type="domain" description="HTH asnC-type" evidence="4">
    <location>
        <begin position="1"/>
        <end position="36"/>
    </location>
</feature>
<sequence>MGVSAGQVIDRIKRLEENGVIQGYRVEVNHEVAGFGVNAFVWIEIDIRQDVDATLDYCMAIPEVEVANWTTGEFQLFLTVRVRDHAHLRKLLLTSLRGVPGSLRQSTVVGLAHRRRVGGQYAFTWKDDSGGSEPS</sequence>
<dbReference type="Gene3D" id="1.10.10.10">
    <property type="entry name" value="Winged helix-like DNA-binding domain superfamily/Winged helix DNA-binding domain"/>
    <property type="match status" value="1"/>
</dbReference>
<dbReference type="InterPro" id="IPR000485">
    <property type="entry name" value="AsnC-type_HTH_dom"/>
</dbReference>
<dbReference type="InterPro" id="IPR036390">
    <property type="entry name" value="WH_DNA-bd_sf"/>
</dbReference>
<accession>A0ABP8GKG3</accession>
<dbReference type="InterPro" id="IPR019888">
    <property type="entry name" value="Tscrpt_reg_AsnC-like"/>
</dbReference>
<dbReference type="Gene3D" id="3.30.70.920">
    <property type="match status" value="1"/>
</dbReference>
<organism evidence="5 6">
    <name type="scientific">Pigmentiphaga soli</name>
    <dbReference type="NCBI Taxonomy" id="1007095"/>
    <lineage>
        <taxon>Bacteria</taxon>
        <taxon>Pseudomonadati</taxon>
        <taxon>Pseudomonadota</taxon>
        <taxon>Betaproteobacteria</taxon>
        <taxon>Burkholderiales</taxon>
        <taxon>Alcaligenaceae</taxon>
        <taxon>Pigmentiphaga</taxon>
    </lineage>
</organism>
<dbReference type="Pfam" id="PF01037">
    <property type="entry name" value="AsnC_trans_reg"/>
    <property type="match status" value="1"/>
</dbReference>
<dbReference type="Proteomes" id="UP001501671">
    <property type="component" value="Unassembled WGS sequence"/>
</dbReference>
<evidence type="ECO:0000313" key="6">
    <source>
        <dbReference type="Proteomes" id="UP001501671"/>
    </source>
</evidence>
<dbReference type="PANTHER" id="PTHR30154:SF34">
    <property type="entry name" value="TRANSCRIPTIONAL REGULATOR AZLB"/>
    <property type="match status" value="1"/>
</dbReference>
<gene>
    <name evidence="5" type="ORF">GCM10023144_09010</name>
</gene>
<dbReference type="EMBL" id="BAABFO010000003">
    <property type="protein sequence ID" value="GAA4326048.1"/>
    <property type="molecule type" value="Genomic_DNA"/>
</dbReference>
<comment type="caution">
    <text evidence="5">The sequence shown here is derived from an EMBL/GenBank/DDBJ whole genome shotgun (WGS) entry which is preliminary data.</text>
</comment>
<keyword evidence="6" id="KW-1185">Reference proteome</keyword>
<dbReference type="PROSITE" id="PS50956">
    <property type="entry name" value="HTH_ASNC_2"/>
    <property type="match status" value="1"/>
</dbReference>
<evidence type="ECO:0000313" key="5">
    <source>
        <dbReference type="EMBL" id="GAA4326048.1"/>
    </source>
</evidence>
<proteinExistence type="predicted"/>
<name>A0ABP8GKG3_9BURK</name>
<keyword evidence="3" id="KW-0804">Transcription</keyword>
<dbReference type="SMART" id="SM00344">
    <property type="entry name" value="HTH_ASNC"/>
    <property type="match status" value="1"/>
</dbReference>
<evidence type="ECO:0000256" key="2">
    <source>
        <dbReference type="ARBA" id="ARBA00023125"/>
    </source>
</evidence>
<dbReference type="PANTHER" id="PTHR30154">
    <property type="entry name" value="LEUCINE-RESPONSIVE REGULATORY PROTEIN"/>
    <property type="match status" value="1"/>
</dbReference>
<dbReference type="SUPFAM" id="SSF54909">
    <property type="entry name" value="Dimeric alpha+beta barrel"/>
    <property type="match status" value="1"/>
</dbReference>
<dbReference type="SUPFAM" id="SSF46785">
    <property type="entry name" value="Winged helix' DNA-binding domain"/>
    <property type="match status" value="1"/>
</dbReference>
<evidence type="ECO:0000259" key="4">
    <source>
        <dbReference type="PROSITE" id="PS50956"/>
    </source>
</evidence>
<dbReference type="InterPro" id="IPR019887">
    <property type="entry name" value="Tscrpt_reg_AsnC/Lrp_C"/>
</dbReference>
<reference evidence="6" key="1">
    <citation type="journal article" date="2019" name="Int. J. Syst. Evol. Microbiol.">
        <title>The Global Catalogue of Microorganisms (GCM) 10K type strain sequencing project: providing services to taxonomists for standard genome sequencing and annotation.</title>
        <authorList>
            <consortium name="The Broad Institute Genomics Platform"/>
            <consortium name="The Broad Institute Genome Sequencing Center for Infectious Disease"/>
            <person name="Wu L."/>
            <person name="Ma J."/>
        </authorList>
    </citation>
    <scope>NUCLEOTIDE SEQUENCE [LARGE SCALE GENOMIC DNA]</scope>
    <source>
        <strain evidence="6">JCM 17666</strain>
    </source>
</reference>
<dbReference type="InterPro" id="IPR036388">
    <property type="entry name" value="WH-like_DNA-bd_sf"/>
</dbReference>
<evidence type="ECO:0000256" key="1">
    <source>
        <dbReference type="ARBA" id="ARBA00023015"/>
    </source>
</evidence>
<dbReference type="InterPro" id="IPR011008">
    <property type="entry name" value="Dimeric_a/b-barrel"/>
</dbReference>
<protein>
    <recommendedName>
        <fullName evidence="4">HTH asnC-type domain-containing protein</fullName>
    </recommendedName>
</protein>
<evidence type="ECO:0000256" key="3">
    <source>
        <dbReference type="ARBA" id="ARBA00023163"/>
    </source>
</evidence>